<dbReference type="InterPro" id="IPR029033">
    <property type="entry name" value="His_PPase_superfam"/>
</dbReference>
<dbReference type="SUPFAM" id="SSF53254">
    <property type="entry name" value="Phosphoglycerate mutase-like"/>
    <property type="match status" value="1"/>
</dbReference>
<evidence type="ECO:0000313" key="3">
    <source>
        <dbReference type="EMBL" id="EJK70560.1"/>
    </source>
</evidence>
<dbReference type="Gene3D" id="3.40.50.1240">
    <property type="entry name" value="Phosphoglycerate mutase-like"/>
    <property type="match status" value="1"/>
</dbReference>
<evidence type="ECO:0000256" key="1">
    <source>
        <dbReference type="ARBA" id="ARBA00005375"/>
    </source>
</evidence>
<dbReference type="PANTHER" id="PTHR11567:SF110">
    <property type="entry name" value="2-PHOSPHOXYLOSE PHOSPHATASE 1"/>
    <property type="match status" value="1"/>
</dbReference>
<reference evidence="3 4" key="1">
    <citation type="journal article" date="2012" name="Genome Biol.">
        <title>Genome and low-iron response of an oceanic diatom adapted to chronic iron limitation.</title>
        <authorList>
            <person name="Lommer M."/>
            <person name="Specht M."/>
            <person name="Roy A.S."/>
            <person name="Kraemer L."/>
            <person name="Andreson R."/>
            <person name="Gutowska M.A."/>
            <person name="Wolf J."/>
            <person name="Bergner S.V."/>
            <person name="Schilhabel M.B."/>
            <person name="Klostermeier U.C."/>
            <person name="Beiko R.G."/>
            <person name="Rosenstiel P."/>
            <person name="Hippler M."/>
            <person name="Laroche J."/>
        </authorList>
    </citation>
    <scope>NUCLEOTIDE SEQUENCE [LARGE SCALE GENOMIC DNA]</scope>
    <source>
        <strain evidence="3 4">CCMP1005</strain>
    </source>
</reference>
<proteinExistence type="inferred from homology"/>
<dbReference type="PROSITE" id="PS00616">
    <property type="entry name" value="HIS_ACID_PHOSPHAT_1"/>
    <property type="match status" value="1"/>
</dbReference>
<dbReference type="Proteomes" id="UP000266841">
    <property type="component" value="Unassembled WGS sequence"/>
</dbReference>
<keyword evidence="2" id="KW-0378">Hydrolase</keyword>
<dbReference type="InterPro" id="IPR050645">
    <property type="entry name" value="Histidine_acid_phosphatase"/>
</dbReference>
<dbReference type="OMA" id="REHEMAP"/>
<keyword evidence="4" id="KW-1185">Reference proteome</keyword>
<sequence>MIQPMTRRLPWVRQAISTTVVFLARTARTSTVATAAEESGHQLPSRFRIVHASVVHRHGDRSPITPLKDSDFWRGQLPTQDVLQGVSRGTRVLRDSVEGQRVHHAQGSGPFGQLTTLGLLQMVGLGERLREELGSALFTSSRPLEPSRVRVMSTNFPRTIQSVQALLTGMFPECDAQIDIDVRGTNDFFIPDPQPRQSKNQLVLESHLGRQQHLLEKEAEMEDLARRLTRSLDGYLGDGANAVSFGIGEEKGDDDRLQAPLSWAQLSEILVCLNSRNLLPKTVTREDVEIVSKHVAWKWMESLKHPVLSKAAMWKFATQLVDDAKRCRECNEGPYLCIYSAHDSTLIGLISILQLEQPARWPEYASYLKMELIQEEKETEEVLWVRFSLNGELLRSKWLTGSERQPLRMVPLGSLVEMIEEDHQLIDEHEKMLFCWKEGVLSSRSLECAD</sequence>
<dbReference type="eggNOG" id="KOG3672">
    <property type="taxonomic scope" value="Eukaryota"/>
</dbReference>
<dbReference type="PANTHER" id="PTHR11567">
    <property type="entry name" value="ACID PHOSPHATASE-RELATED"/>
    <property type="match status" value="1"/>
</dbReference>
<comment type="caution">
    <text evidence="3">The sequence shown here is derived from an EMBL/GenBank/DDBJ whole genome shotgun (WGS) entry which is preliminary data.</text>
</comment>
<name>K0SYS8_THAOC</name>
<dbReference type="AlphaFoldDB" id="K0SYS8"/>
<dbReference type="CDD" id="cd07061">
    <property type="entry name" value="HP_HAP_like"/>
    <property type="match status" value="1"/>
</dbReference>
<dbReference type="InterPro" id="IPR000560">
    <property type="entry name" value="His_Pase_clade-2"/>
</dbReference>
<gene>
    <name evidence="3" type="ORF">THAOC_08067</name>
</gene>
<dbReference type="InterPro" id="IPR033379">
    <property type="entry name" value="Acid_Pase_AS"/>
</dbReference>
<dbReference type="Pfam" id="PF00328">
    <property type="entry name" value="His_Phos_2"/>
    <property type="match status" value="2"/>
</dbReference>
<organism evidence="3 4">
    <name type="scientific">Thalassiosira oceanica</name>
    <name type="common">Marine diatom</name>
    <dbReference type="NCBI Taxonomy" id="159749"/>
    <lineage>
        <taxon>Eukaryota</taxon>
        <taxon>Sar</taxon>
        <taxon>Stramenopiles</taxon>
        <taxon>Ochrophyta</taxon>
        <taxon>Bacillariophyta</taxon>
        <taxon>Coscinodiscophyceae</taxon>
        <taxon>Thalassiosirophycidae</taxon>
        <taxon>Thalassiosirales</taxon>
        <taxon>Thalassiosiraceae</taxon>
        <taxon>Thalassiosira</taxon>
    </lineage>
</organism>
<protein>
    <submittedName>
        <fullName evidence="3">Uncharacterized protein</fullName>
    </submittedName>
</protein>
<accession>K0SYS8</accession>
<evidence type="ECO:0000313" key="4">
    <source>
        <dbReference type="Proteomes" id="UP000266841"/>
    </source>
</evidence>
<evidence type="ECO:0000256" key="2">
    <source>
        <dbReference type="ARBA" id="ARBA00022801"/>
    </source>
</evidence>
<comment type="similarity">
    <text evidence="1">Belongs to the histidine acid phosphatase family.</text>
</comment>
<dbReference type="EMBL" id="AGNL01008364">
    <property type="protein sequence ID" value="EJK70560.1"/>
    <property type="molecule type" value="Genomic_DNA"/>
</dbReference>
<dbReference type="GO" id="GO:0016791">
    <property type="term" value="F:phosphatase activity"/>
    <property type="evidence" value="ECO:0007669"/>
    <property type="project" value="TreeGrafter"/>
</dbReference>
<dbReference type="OrthoDB" id="10257284at2759"/>